<dbReference type="SUPFAM" id="SSF51735">
    <property type="entry name" value="NAD(P)-binding Rossmann-fold domains"/>
    <property type="match status" value="1"/>
</dbReference>
<dbReference type="EMBL" id="JARGEQ010000126">
    <property type="protein sequence ID" value="MDF1587250.1"/>
    <property type="molecule type" value="Genomic_DNA"/>
</dbReference>
<dbReference type="PANTHER" id="PTHR13812">
    <property type="entry name" value="KETIMINE REDUCTASE MU-CRYSTALLIN"/>
    <property type="match status" value="1"/>
</dbReference>
<dbReference type="InterPro" id="IPR036291">
    <property type="entry name" value="NAD(P)-bd_dom_sf"/>
</dbReference>
<dbReference type="PIRSF" id="PIRSF001439">
    <property type="entry name" value="CryM"/>
    <property type="match status" value="1"/>
</dbReference>
<comment type="similarity">
    <text evidence="1">Belongs to the ornithine cyclodeaminase/mu-crystallin family.</text>
</comment>
<accession>A0AAP3XSM7</accession>
<dbReference type="GO" id="GO:0016491">
    <property type="term" value="F:oxidoreductase activity"/>
    <property type="evidence" value="ECO:0007669"/>
    <property type="project" value="UniProtKB-ARBA"/>
</dbReference>
<gene>
    <name evidence="2" type="ORF">PZ740_12765</name>
</gene>
<dbReference type="GO" id="GO:0005737">
    <property type="term" value="C:cytoplasm"/>
    <property type="evidence" value="ECO:0007669"/>
    <property type="project" value="TreeGrafter"/>
</dbReference>
<evidence type="ECO:0000313" key="3">
    <source>
        <dbReference type="Proteomes" id="UP001301140"/>
    </source>
</evidence>
<dbReference type="NCBIfam" id="NF004793">
    <property type="entry name" value="PRK06141.1"/>
    <property type="match status" value="1"/>
</dbReference>
<proteinExistence type="inferred from homology"/>
<dbReference type="Proteomes" id="UP001301140">
    <property type="component" value="Unassembled WGS sequence"/>
</dbReference>
<dbReference type="Gene3D" id="3.30.1780.10">
    <property type="entry name" value="ornithine cyclodeaminase, domain 1"/>
    <property type="match status" value="1"/>
</dbReference>
<evidence type="ECO:0000313" key="2">
    <source>
        <dbReference type="EMBL" id="MDF1587250.1"/>
    </source>
</evidence>
<sequence length="324" mass="34387">MSPADRARIARTPRLFDAAAVAAALPYGPLVDRLGEAFRKGAHAPVRHHHGIERPGAVDATLMLMPAWIPGEATGVKLVHVCPGNEKLGLPSVPGLYVLYDGPTGMPQAVLDGTELTVRRTACASALAARHLARADASRLLMVGAGALSAHLVRAHTSVRPIRHVTVWNRTAARAEALVDQLRGEGFEVELARDLEAAAGRADIVSCCTMSSEPVLHGAWLRPGTHVDLVGAFKPVMRESDDEVMRRGTVFVDTFDGAMAEAGDILRAIESGALTREKLAADLALLCRGEHPGRRSEDEITVFKSCGTALEDLAAARMVAESAA</sequence>
<comment type="caution">
    <text evidence="2">The sequence shown here is derived from an EMBL/GenBank/DDBJ whole genome shotgun (WGS) entry which is preliminary data.</text>
</comment>
<dbReference type="PANTHER" id="PTHR13812:SF19">
    <property type="entry name" value="KETIMINE REDUCTASE MU-CRYSTALLIN"/>
    <property type="match status" value="1"/>
</dbReference>
<protein>
    <submittedName>
        <fullName evidence="2">Ornithine cyclodeaminase family protein</fullName>
    </submittedName>
</protein>
<dbReference type="Gene3D" id="3.40.50.720">
    <property type="entry name" value="NAD(P)-binding Rossmann-like Domain"/>
    <property type="match status" value="1"/>
</dbReference>
<dbReference type="FunFam" id="3.40.50.720:FF:000311">
    <property type="entry name" value="Ornithine cyclodeaminase"/>
    <property type="match status" value="1"/>
</dbReference>
<reference evidence="2 3" key="1">
    <citation type="submission" date="2023-03" db="EMBL/GenBank/DDBJ databases">
        <title>YIM 152171 draft genome.</title>
        <authorList>
            <person name="Yang Z."/>
        </authorList>
    </citation>
    <scope>NUCLEOTIDE SEQUENCE [LARGE SCALE GENOMIC DNA]</scope>
    <source>
        <strain evidence="2 3">YIM 152171</strain>
    </source>
</reference>
<organism evidence="2 3">
    <name type="scientific">Marinimicrococcus flavescens</name>
    <dbReference type="NCBI Taxonomy" id="3031815"/>
    <lineage>
        <taxon>Bacteria</taxon>
        <taxon>Pseudomonadati</taxon>
        <taxon>Pseudomonadota</taxon>
        <taxon>Alphaproteobacteria</taxon>
        <taxon>Geminicoccales</taxon>
        <taxon>Geminicoccaceae</taxon>
        <taxon>Marinimicrococcus</taxon>
    </lineage>
</organism>
<dbReference type="InterPro" id="IPR023401">
    <property type="entry name" value="ODC_N"/>
</dbReference>
<dbReference type="Pfam" id="PF02423">
    <property type="entry name" value="OCD_Mu_crystall"/>
    <property type="match status" value="1"/>
</dbReference>
<keyword evidence="3" id="KW-1185">Reference proteome</keyword>
<evidence type="ECO:0000256" key="1">
    <source>
        <dbReference type="ARBA" id="ARBA00008903"/>
    </source>
</evidence>
<dbReference type="InterPro" id="IPR003462">
    <property type="entry name" value="ODC_Mu_crystall"/>
</dbReference>
<dbReference type="RefSeq" id="WP_327789669.1">
    <property type="nucleotide sequence ID" value="NZ_JARGEQ010000126.1"/>
</dbReference>
<dbReference type="GO" id="GO:0019752">
    <property type="term" value="P:carboxylic acid metabolic process"/>
    <property type="evidence" value="ECO:0007669"/>
    <property type="project" value="UniProtKB-ARBA"/>
</dbReference>
<name>A0AAP3XSM7_9PROT</name>
<dbReference type="AlphaFoldDB" id="A0AAP3XSM7"/>